<comment type="caution">
    <text evidence="3">The sequence shown here is derived from an EMBL/GenBank/DDBJ whole genome shotgun (WGS) entry which is preliminary data.</text>
</comment>
<dbReference type="PANTHER" id="PTHR22916">
    <property type="entry name" value="GLYCOSYLTRANSFERASE"/>
    <property type="match status" value="1"/>
</dbReference>
<dbReference type="Pfam" id="PF00535">
    <property type="entry name" value="Glycos_transf_2"/>
    <property type="match status" value="1"/>
</dbReference>
<dbReference type="SUPFAM" id="SSF53448">
    <property type="entry name" value="Nucleotide-diphospho-sugar transferases"/>
    <property type="match status" value="1"/>
</dbReference>
<evidence type="ECO:0000313" key="4">
    <source>
        <dbReference type="Proteomes" id="UP000254029"/>
    </source>
</evidence>
<dbReference type="PANTHER" id="PTHR22916:SF3">
    <property type="entry name" value="UDP-GLCNAC:BETAGAL BETA-1,3-N-ACETYLGLUCOSAMINYLTRANSFERASE-LIKE PROTEIN 1"/>
    <property type="match status" value="1"/>
</dbReference>
<dbReference type="AlphaFoldDB" id="A0AAX2M888"/>
<sequence>MKPPKLSIALLSHNRAYYAKEALDALLCQSYGDFELLFMDNCSTDETAELVLSYKDPRLIYVRHPPGRNPSENEAAALWMSRGKYILITHDDDVSNPSLVGRYMRFLQRYPDVLAVSCNVSLIDEAGVPLQDRLYEMEEDLVFERGDYIRAFFEEKLWLPTPTIMHNREHYLKIRYHDPRARSEPYYSSHDILAMIMHNSHGRIALLAEPLLGYRQHAMQESRNVDQSAPLCQMIRDLTGLQNSHPQLDHCMPLIEGARARYQAQHVLFNTRLTFSEAVNSPDLSAIRMRWEEAVPPAARCCDTVLPFDILMCELGMGSAIDSDTLSRYGEHKPPNSVTSSAYRGWALMLQQGRHLFTGMRGRRIAIFGSMMTAYLLVADACQCGVEVMCCLDSSQARIGQTVFGVEVCPHSALESIDGLVDGRCCTNPEQGETPLSPNKFTPQPPYKDGPAC</sequence>
<feature type="compositionally biased region" description="Pro residues" evidence="1">
    <location>
        <begin position="443"/>
        <end position="453"/>
    </location>
</feature>
<dbReference type="EMBL" id="UIGR01000001">
    <property type="protein sequence ID" value="SUX32585.1"/>
    <property type="molecule type" value="Genomic_DNA"/>
</dbReference>
<organism evidence="3 4">
    <name type="scientific">Chromobacterium violaceum</name>
    <dbReference type="NCBI Taxonomy" id="536"/>
    <lineage>
        <taxon>Bacteria</taxon>
        <taxon>Pseudomonadati</taxon>
        <taxon>Pseudomonadota</taxon>
        <taxon>Betaproteobacteria</taxon>
        <taxon>Neisseriales</taxon>
        <taxon>Chromobacteriaceae</taxon>
        <taxon>Chromobacterium</taxon>
    </lineage>
</organism>
<gene>
    <name evidence="3" type="primary">spsA</name>
    <name evidence="3" type="ORF">NCTC8684_01665</name>
</gene>
<accession>A0AAX2M888</accession>
<protein>
    <submittedName>
        <fullName evidence="3">Spore coat polysaccharide biosynthesis protein spsA</fullName>
    </submittedName>
</protein>
<dbReference type="CDD" id="cd00761">
    <property type="entry name" value="Glyco_tranf_GTA_type"/>
    <property type="match status" value="1"/>
</dbReference>
<feature type="region of interest" description="Disordered" evidence="1">
    <location>
        <begin position="429"/>
        <end position="453"/>
    </location>
</feature>
<feature type="domain" description="Glycosyltransferase 2-like" evidence="2">
    <location>
        <begin position="7"/>
        <end position="126"/>
    </location>
</feature>
<proteinExistence type="predicted"/>
<dbReference type="Proteomes" id="UP000254029">
    <property type="component" value="Unassembled WGS sequence"/>
</dbReference>
<dbReference type="Gene3D" id="3.90.550.10">
    <property type="entry name" value="Spore Coat Polysaccharide Biosynthesis Protein SpsA, Chain A"/>
    <property type="match status" value="1"/>
</dbReference>
<evidence type="ECO:0000313" key="3">
    <source>
        <dbReference type="EMBL" id="SUX32585.1"/>
    </source>
</evidence>
<dbReference type="InterPro" id="IPR001173">
    <property type="entry name" value="Glyco_trans_2-like"/>
</dbReference>
<evidence type="ECO:0000259" key="2">
    <source>
        <dbReference type="Pfam" id="PF00535"/>
    </source>
</evidence>
<feature type="compositionally biased region" description="Polar residues" evidence="1">
    <location>
        <begin position="429"/>
        <end position="442"/>
    </location>
</feature>
<dbReference type="InterPro" id="IPR029044">
    <property type="entry name" value="Nucleotide-diphossugar_trans"/>
</dbReference>
<reference evidence="3 4" key="1">
    <citation type="submission" date="2018-06" db="EMBL/GenBank/DDBJ databases">
        <authorList>
            <consortium name="Pathogen Informatics"/>
            <person name="Doyle S."/>
        </authorList>
    </citation>
    <scope>NUCLEOTIDE SEQUENCE [LARGE SCALE GENOMIC DNA]</scope>
    <source>
        <strain evidence="3 4">NCTC8684</strain>
    </source>
</reference>
<evidence type="ECO:0000256" key="1">
    <source>
        <dbReference type="SAM" id="MobiDB-lite"/>
    </source>
</evidence>
<dbReference type="GO" id="GO:0016758">
    <property type="term" value="F:hexosyltransferase activity"/>
    <property type="evidence" value="ECO:0007669"/>
    <property type="project" value="UniProtKB-ARBA"/>
</dbReference>
<name>A0AAX2M888_CHRVL</name>